<proteinExistence type="predicted"/>
<dbReference type="Pfam" id="PF02798">
    <property type="entry name" value="GST_N"/>
    <property type="match status" value="1"/>
</dbReference>
<dbReference type="Proteomes" id="UP001215280">
    <property type="component" value="Unassembled WGS sequence"/>
</dbReference>
<comment type="caution">
    <text evidence="2">The sequence shown here is derived from an EMBL/GenBank/DDBJ whole genome shotgun (WGS) entry which is preliminary data.</text>
</comment>
<dbReference type="Gene3D" id="3.40.30.10">
    <property type="entry name" value="Glutaredoxin"/>
    <property type="match status" value="1"/>
</dbReference>
<evidence type="ECO:0000259" key="1">
    <source>
        <dbReference type="PROSITE" id="PS50404"/>
    </source>
</evidence>
<organism evidence="2 3">
    <name type="scientific">Mycena maculata</name>
    <dbReference type="NCBI Taxonomy" id="230809"/>
    <lineage>
        <taxon>Eukaryota</taxon>
        <taxon>Fungi</taxon>
        <taxon>Dikarya</taxon>
        <taxon>Basidiomycota</taxon>
        <taxon>Agaricomycotina</taxon>
        <taxon>Agaricomycetes</taxon>
        <taxon>Agaricomycetidae</taxon>
        <taxon>Agaricales</taxon>
        <taxon>Marasmiineae</taxon>
        <taxon>Mycenaceae</taxon>
        <taxon>Mycena</taxon>
    </lineage>
</organism>
<dbReference type="EMBL" id="JARJLG010000114">
    <property type="protein sequence ID" value="KAJ7743048.1"/>
    <property type="molecule type" value="Genomic_DNA"/>
</dbReference>
<dbReference type="SUPFAM" id="SSF52833">
    <property type="entry name" value="Thioredoxin-like"/>
    <property type="match status" value="1"/>
</dbReference>
<keyword evidence="3" id="KW-1185">Reference proteome</keyword>
<protein>
    <recommendedName>
        <fullName evidence="1">GST N-terminal domain-containing protein</fullName>
    </recommendedName>
</protein>
<dbReference type="AlphaFoldDB" id="A0AAD7IHF9"/>
<accession>A0AAD7IHF9</accession>
<dbReference type="InterPro" id="IPR004045">
    <property type="entry name" value="Glutathione_S-Trfase_N"/>
</dbReference>
<dbReference type="PROSITE" id="PS50404">
    <property type="entry name" value="GST_NTER"/>
    <property type="match status" value="1"/>
</dbReference>
<reference evidence="2" key="1">
    <citation type="submission" date="2023-03" db="EMBL/GenBank/DDBJ databases">
        <title>Massive genome expansion in bonnet fungi (Mycena s.s.) driven by repeated elements and novel gene families across ecological guilds.</title>
        <authorList>
            <consortium name="Lawrence Berkeley National Laboratory"/>
            <person name="Harder C.B."/>
            <person name="Miyauchi S."/>
            <person name="Viragh M."/>
            <person name="Kuo A."/>
            <person name="Thoen E."/>
            <person name="Andreopoulos B."/>
            <person name="Lu D."/>
            <person name="Skrede I."/>
            <person name="Drula E."/>
            <person name="Henrissat B."/>
            <person name="Morin E."/>
            <person name="Kohler A."/>
            <person name="Barry K."/>
            <person name="LaButti K."/>
            <person name="Morin E."/>
            <person name="Salamov A."/>
            <person name="Lipzen A."/>
            <person name="Mereny Z."/>
            <person name="Hegedus B."/>
            <person name="Baldrian P."/>
            <person name="Stursova M."/>
            <person name="Weitz H."/>
            <person name="Taylor A."/>
            <person name="Grigoriev I.V."/>
            <person name="Nagy L.G."/>
            <person name="Martin F."/>
            <person name="Kauserud H."/>
        </authorList>
    </citation>
    <scope>NUCLEOTIDE SEQUENCE</scope>
    <source>
        <strain evidence="2">CBHHK188m</strain>
    </source>
</reference>
<feature type="domain" description="GST N-terminal" evidence="1">
    <location>
        <begin position="2"/>
        <end position="73"/>
    </location>
</feature>
<name>A0AAD7IHF9_9AGAR</name>
<gene>
    <name evidence="2" type="ORF">DFH07DRAFT_750075</name>
</gene>
<evidence type="ECO:0000313" key="3">
    <source>
        <dbReference type="Proteomes" id="UP001215280"/>
    </source>
</evidence>
<sequence length="73" mass="8473">MAILKLVGMSKATCMRHVATVLHELKVPFKLVEVDLMNGQHKTPEFLMYQPFGVIPYIVRRISFEFLGYVHRP</sequence>
<evidence type="ECO:0000313" key="2">
    <source>
        <dbReference type="EMBL" id="KAJ7743048.1"/>
    </source>
</evidence>
<dbReference type="InterPro" id="IPR036249">
    <property type="entry name" value="Thioredoxin-like_sf"/>
</dbReference>